<proteinExistence type="predicted"/>
<protein>
    <submittedName>
        <fullName evidence="1">Uncharacterized protein</fullName>
    </submittedName>
</protein>
<evidence type="ECO:0000313" key="1">
    <source>
        <dbReference type="EMBL" id="SVD04231.1"/>
    </source>
</evidence>
<dbReference type="AlphaFoldDB" id="A0A382S5S5"/>
<sequence length="43" mass="5179">MVYMYSINLNFCIRNARAALVMKYGNEPFYDLRASSYAYKMWI</sequence>
<gene>
    <name evidence="1" type="ORF">METZ01_LOCUS357085</name>
</gene>
<dbReference type="EMBL" id="UINC01126014">
    <property type="protein sequence ID" value="SVD04231.1"/>
    <property type="molecule type" value="Genomic_DNA"/>
</dbReference>
<accession>A0A382S5S5</accession>
<reference evidence="1" key="1">
    <citation type="submission" date="2018-05" db="EMBL/GenBank/DDBJ databases">
        <authorList>
            <person name="Lanie J.A."/>
            <person name="Ng W.-L."/>
            <person name="Kazmierczak K.M."/>
            <person name="Andrzejewski T.M."/>
            <person name="Davidsen T.M."/>
            <person name="Wayne K.J."/>
            <person name="Tettelin H."/>
            <person name="Glass J.I."/>
            <person name="Rusch D."/>
            <person name="Podicherti R."/>
            <person name="Tsui H.-C.T."/>
            <person name="Winkler M.E."/>
        </authorList>
    </citation>
    <scope>NUCLEOTIDE SEQUENCE</scope>
</reference>
<name>A0A382S5S5_9ZZZZ</name>
<organism evidence="1">
    <name type="scientific">marine metagenome</name>
    <dbReference type="NCBI Taxonomy" id="408172"/>
    <lineage>
        <taxon>unclassified sequences</taxon>
        <taxon>metagenomes</taxon>
        <taxon>ecological metagenomes</taxon>
    </lineage>
</organism>